<dbReference type="Proteomes" id="UP000030491">
    <property type="component" value="Unassembled WGS sequence"/>
</dbReference>
<dbReference type="AlphaFoldDB" id="A0A0A1ZW86"/>
<dbReference type="RefSeq" id="WP_193741733.1">
    <property type="nucleotide sequence ID" value="NZ_JNAJ01000008.1"/>
</dbReference>
<proteinExistence type="predicted"/>
<name>A0A0A1ZW86_PROMR</name>
<protein>
    <submittedName>
        <fullName evidence="1">Protein family PM-1</fullName>
    </submittedName>
</protein>
<reference evidence="2" key="1">
    <citation type="journal article" date="2014" name="Sci. Data">
        <title>Genomes of diverse isolates of the marine cyanobacterium Prochlorococcus.</title>
        <authorList>
            <person name="Biller S."/>
            <person name="Berube P."/>
            <person name="Thompson J."/>
            <person name="Kelly L."/>
            <person name="Roggensack S."/>
            <person name="Awad L."/>
            <person name="Roache-Johnson K."/>
            <person name="Ding H."/>
            <person name="Giovannoni S.J."/>
            <person name="Moore L.R."/>
            <person name="Chisholm S.W."/>
        </authorList>
    </citation>
    <scope>NUCLEOTIDE SEQUENCE [LARGE SCALE GENOMIC DNA]</scope>
</reference>
<accession>A0A0A1ZW86</accession>
<sequence>MSDISQKKENVKMHLKELRQNLKKMHLSVTDELILPQPDEIKILMNKMDQLLKLIESK</sequence>
<comment type="caution">
    <text evidence="1">The sequence shown here is derived from an EMBL/GenBank/DDBJ whole genome shotgun (WGS) entry which is preliminary data.</text>
</comment>
<organism evidence="1 2">
    <name type="scientific">Prochlorococcus marinus str. MIT 9116</name>
    <dbReference type="NCBI Taxonomy" id="167544"/>
    <lineage>
        <taxon>Bacteria</taxon>
        <taxon>Bacillati</taxon>
        <taxon>Cyanobacteriota</taxon>
        <taxon>Cyanophyceae</taxon>
        <taxon>Synechococcales</taxon>
        <taxon>Prochlorococcaceae</taxon>
        <taxon>Prochlorococcus</taxon>
    </lineage>
</organism>
<evidence type="ECO:0000313" key="1">
    <source>
        <dbReference type="EMBL" id="KGF92413.1"/>
    </source>
</evidence>
<dbReference type="EMBL" id="JNAJ01000008">
    <property type="protein sequence ID" value="KGF92413.1"/>
    <property type="molecule type" value="Genomic_DNA"/>
</dbReference>
<evidence type="ECO:0000313" key="2">
    <source>
        <dbReference type="Proteomes" id="UP000030491"/>
    </source>
</evidence>
<gene>
    <name evidence="1" type="ORF">EU93_0678</name>
</gene>